<evidence type="ECO:0000313" key="3">
    <source>
        <dbReference type="Proteomes" id="UP001285908"/>
    </source>
</evidence>
<feature type="chain" id="PRO_5042482699" description="Secreted protein" evidence="1">
    <location>
        <begin position="19"/>
        <end position="72"/>
    </location>
</feature>
<evidence type="ECO:0000256" key="1">
    <source>
        <dbReference type="SAM" id="SignalP"/>
    </source>
</evidence>
<reference evidence="2 3" key="1">
    <citation type="journal article" date="2023" name="Mol. Phylogenet. Evol.">
        <title>Genome-scale phylogeny and comparative genomics of the fungal order Sordariales.</title>
        <authorList>
            <person name="Hensen N."/>
            <person name="Bonometti L."/>
            <person name="Westerberg I."/>
            <person name="Brannstrom I.O."/>
            <person name="Guillou S."/>
            <person name="Cros-Aarteil S."/>
            <person name="Calhoun S."/>
            <person name="Haridas S."/>
            <person name="Kuo A."/>
            <person name="Mondo S."/>
            <person name="Pangilinan J."/>
            <person name="Riley R."/>
            <person name="LaButti K."/>
            <person name="Andreopoulos B."/>
            <person name="Lipzen A."/>
            <person name="Chen C."/>
            <person name="Yan M."/>
            <person name="Daum C."/>
            <person name="Ng V."/>
            <person name="Clum A."/>
            <person name="Steindorff A."/>
            <person name="Ohm R.A."/>
            <person name="Martin F."/>
            <person name="Silar P."/>
            <person name="Natvig D.O."/>
            <person name="Lalanne C."/>
            <person name="Gautier V."/>
            <person name="Ament-Velasquez S.L."/>
            <person name="Kruys A."/>
            <person name="Hutchinson M.I."/>
            <person name="Powell A.J."/>
            <person name="Barry K."/>
            <person name="Miller A.N."/>
            <person name="Grigoriev I.V."/>
            <person name="Debuchy R."/>
            <person name="Gladieux P."/>
            <person name="Hiltunen Thoren M."/>
            <person name="Johannesson H."/>
        </authorList>
    </citation>
    <scope>NUCLEOTIDE SEQUENCE [LARGE SCALE GENOMIC DNA]</scope>
    <source>
        <strain evidence="2 3">FGSC 10403</strain>
    </source>
</reference>
<protein>
    <recommendedName>
        <fullName evidence="4">Secreted protein</fullName>
    </recommendedName>
</protein>
<dbReference type="GeneID" id="87874374"/>
<feature type="signal peptide" evidence="1">
    <location>
        <begin position="1"/>
        <end position="18"/>
    </location>
</feature>
<dbReference type="EMBL" id="JAULSX010000002">
    <property type="protein sequence ID" value="KAK3496820.1"/>
    <property type="molecule type" value="Genomic_DNA"/>
</dbReference>
<name>A0AAJ0IC68_9PEZI</name>
<keyword evidence="1" id="KW-0732">Signal</keyword>
<comment type="caution">
    <text evidence="2">The sequence shown here is derived from an EMBL/GenBank/DDBJ whole genome shotgun (WGS) entry which is preliminary data.</text>
</comment>
<dbReference type="Proteomes" id="UP001285908">
    <property type="component" value="Unassembled WGS sequence"/>
</dbReference>
<sequence>MSLSSLSIPLFSIHVVLGNRPWGCRHVNVSGAGRNKLNHRRAKYTSVSSHNARETILIRPSSMVSEKTTKSS</sequence>
<dbReference type="AlphaFoldDB" id="A0AAJ0IC68"/>
<gene>
    <name evidence="2" type="ORF">B0T23DRAFT_372782</name>
</gene>
<organism evidence="2 3">
    <name type="scientific">Neurospora hispaniola</name>
    <dbReference type="NCBI Taxonomy" id="588809"/>
    <lineage>
        <taxon>Eukaryota</taxon>
        <taxon>Fungi</taxon>
        <taxon>Dikarya</taxon>
        <taxon>Ascomycota</taxon>
        <taxon>Pezizomycotina</taxon>
        <taxon>Sordariomycetes</taxon>
        <taxon>Sordariomycetidae</taxon>
        <taxon>Sordariales</taxon>
        <taxon>Sordariaceae</taxon>
        <taxon>Neurospora</taxon>
    </lineage>
</organism>
<keyword evidence="3" id="KW-1185">Reference proteome</keyword>
<dbReference type="RefSeq" id="XP_062695084.1">
    <property type="nucleotide sequence ID" value="XM_062836752.1"/>
</dbReference>
<accession>A0AAJ0IC68</accession>
<evidence type="ECO:0000313" key="2">
    <source>
        <dbReference type="EMBL" id="KAK3496820.1"/>
    </source>
</evidence>
<evidence type="ECO:0008006" key="4">
    <source>
        <dbReference type="Google" id="ProtNLM"/>
    </source>
</evidence>
<proteinExistence type="predicted"/>